<proteinExistence type="predicted"/>
<evidence type="ECO:0000256" key="1">
    <source>
        <dbReference type="SAM" id="Phobius"/>
    </source>
</evidence>
<evidence type="ECO:0008006" key="4">
    <source>
        <dbReference type="Google" id="ProtNLM"/>
    </source>
</evidence>
<feature type="transmembrane region" description="Helical" evidence="1">
    <location>
        <begin position="6"/>
        <end position="26"/>
    </location>
</feature>
<dbReference type="AlphaFoldDB" id="A0ABD6BQU3"/>
<protein>
    <recommendedName>
        <fullName evidence="4">Flagellin N-terminal-like domain-containing protein</fullName>
    </recommendedName>
</protein>
<keyword evidence="1" id="KW-1133">Transmembrane helix</keyword>
<keyword evidence="3" id="KW-1185">Reference proteome</keyword>
<dbReference type="RefSeq" id="WP_267647252.1">
    <property type="nucleotide sequence ID" value="NZ_JANHGR010000002.1"/>
</dbReference>
<name>A0ABD6BQU3_9EURY</name>
<evidence type="ECO:0000313" key="2">
    <source>
        <dbReference type="EMBL" id="MFD1567456.1"/>
    </source>
</evidence>
<comment type="caution">
    <text evidence="2">The sequence shown here is derived from an EMBL/GenBank/DDBJ whole genome shotgun (WGS) entry which is preliminary data.</text>
</comment>
<sequence length="43" mass="4620">MEIGLVEILIAAIVLLVVLGILYVLLQSEGEGELLELAVELID</sequence>
<accession>A0ABD6BQU3</accession>
<dbReference type="EMBL" id="JBHUCZ010000004">
    <property type="protein sequence ID" value="MFD1567456.1"/>
    <property type="molecule type" value="Genomic_DNA"/>
</dbReference>
<dbReference type="Proteomes" id="UP001597139">
    <property type="component" value="Unassembled WGS sequence"/>
</dbReference>
<keyword evidence="1" id="KW-0472">Membrane</keyword>
<keyword evidence="1" id="KW-0812">Transmembrane</keyword>
<organism evidence="2 3">
    <name type="scientific">Halolamina litorea</name>
    <dbReference type="NCBI Taxonomy" id="1515593"/>
    <lineage>
        <taxon>Archaea</taxon>
        <taxon>Methanobacteriati</taxon>
        <taxon>Methanobacteriota</taxon>
        <taxon>Stenosarchaea group</taxon>
        <taxon>Halobacteria</taxon>
        <taxon>Halobacteriales</taxon>
        <taxon>Haloferacaceae</taxon>
    </lineage>
</organism>
<reference evidence="2 3" key="1">
    <citation type="journal article" date="2019" name="Int. J. Syst. Evol. Microbiol.">
        <title>The Global Catalogue of Microorganisms (GCM) 10K type strain sequencing project: providing services to taxonomists for standard genome sequencing and annotation.</title>
        <authorList>
            <consortium name="The Broad Institute Genomics Platform"/>
            <consortium name="The Broad Institute Genome Sequencing Center for Infectious Disease"/>
            <person name="Wu L."/>
            <person name="Ma J."/>
        </authorList>
    </citation>
    <scope>NUCLEOTIDE SEQUENCE [LARGE SCALE GENOMIC DNA]</scope>
    <source>
        <strain evidence="2 3">CGMCC 1.12859</strain>
    </source>
</reference>
<gene>
    <name evidence="2" type="ORF">ACFSAU_08115</name>
</gene>
<evidence type="ECO:0000313" key="3">
    <source>
        <dbReference type="Proteomes" id="UP001597139"/>
    </source>
</evidence>